<dbReference type="EMBL" id="VXIT01000002">
    <property type="protein sequence ID" value="KAA6414990.1"/>
    <property type="molecule type" value="Genomic_DNA"/>
</dbReference>
<protein>
    <submittedName>
        <fullName evidence="2">Uncharacterized protein</fullName>
    </submittedName>
</protein>
<keyword evidence="1" id="KW-0732">Signal</keyword>
<evidence type="ECO:0000313" key="3">
    <source>
        <dbReference type="Proteomes" id="UP000324767"/>
    </source>
</evidence>
<name>A0A5M8Q193_9LECA</name>
<reference evidence="2 3" key="1">
    <citation type="submission" date="2019-09" db="EMBL/GenBank/DDBJ databases">
        <title>The hologenome of the rock-dwelling lichen Lasallia pustulata.</title>
        <authorList>
            <person name="Greshake Tzovaras B."/>
            <person name="Segers F."/>
            <person name="Bicker A."/>
            <person name="Dal Grande F."/>
            <person name="Otte J."/>
            <person name="Hankeln T."/>
            <person name="Schmitt I."/>
            <person name="Ebersberger I."/>
        </authorList>
    </citation>
    <scope>NUCLEOTIDE SEQUENCE [LARGE SCALE GENOMIC DNA]</scope>
    <source>
        <strain evidence="2">A1-1</strain>
    </source>
</reference>
<proteinExistence type="predicted"/>
<feature type="signal peptide" evidence="1">
    <location>
        <begin position="1"/>
        <end position="29"/>
    </location>
</feature>
<sequence>MSSSILLYLFMFHSLSLLIILTVPQLSSCSYLYHQALGVPLYAETVSVVGPTHGAVNVFVEMAVAEFLDIKPPLRLYPPVHDFGLRALHGEEDAAAIDHAHLVELVTINLLKDEANMSAFKLRKYLSQQRVLQYAQELLTYMVIYTMLAKHTANKFILLPHENPAPVILTPTPDQQKDIAWISAAKRREEKYKLHMANNV</sequence>
<evidence type="ECO:0000256" key="1">
    <source>
        <dbReference type="SAM" id="SignalP"/>
    </source>
</evidence>
<comment type="caution">
    <text evidence="2">The sequence shown here is derived from an EMBL/GenBank/DDBJ whole genome shotgun (WGS) entry which is preliminary data.</text>
</comment>
<evidence type="ECO:0000313" key="2">
    <source>
        <dbReference type="EMBL" id="KAA6414990.1"/>
    </source>
</evidence>
<organism evidence="2 3">
    <name type="scientific">Lasallia pustulata</name>
    <dbReference type="NCBI Taxonomy" id="136370"/>
    <lineage>
        <taxon>Eukaryota</taxon>
        <taxon>Fungi</taxon>
        <taxon>Dikarya</taxon>
        <taxon>Ascomycota</taxon>
        <taxon>Pezizomycotina</taxon>
        <taxon>Lecanoromycetes</taxon>
        <taxon>OSLEUM clade</taxon>
        <taxon>Umbilicariomycetidae</taxon>
        <taxon>Umbilicariales</taxon>
        <taxon>Umbilicariaceae</taxon>
        <taxon>Lasallia</taxon>
    </lineage>
</organism>
<accession>A0A5M8Q193</accession>
<feature type="chain" id="PRO_5024307576" evidence="1">
    <location>
        <begin position="30"/>
        <end position="200"/>
    </location>
</feature>
<gene>
    <name evidence="2" type="ORF">FRX48_01741</name>
</gene>
<dbReference type="AlphaFoldDB" id="A0A5M8Q193"/>
<dbReference type="Proteomes" id="UP000324767">
    <property type="component" value="Unassembled WGS sequence"/>
</dbReference>